<evidence type="ECO:0000256" key="1">
    <source>
        <dbReference type="ARBA" id="ARBA00004141"/>
    </source>
</evidence>
<keyword evidence="3" id="KW-0547">Nucleotide-binding</keyword>
<dbReference type="Gene3D" id="3.40.1110.10">
    <property type="entry name" value="Calcium-transporting ATPase, cytoplasmic domain N"/>
    <property type="match status" value="1"/>
</dbReference>
<feature type="transmembrane region" description="Helical" evidence="9">
    <location>
        <begin position="881"/>
        <end position="903"/>
    </location>
</feature>
<feature type="transmembrane region" description="Helical" evidence="9">
    <location>
        <begin position="190"/>
        <end position="208"/>
    </location>
</feature>
<dbReference type="GO" id="GO:0016887">
    <property type="term" value="F:ATP hydrolysis activity"/>
    <property type="evidence" value="ECO:0007669"/>
    <property type="project" value="InterPro"/>
</dbReference>
<keyword evidence="2 9" id="KW-0812">Transmembrane</keyword>
<proteinExistence type="predicted"/>
<evidence type="ECO:0000256" key="9">
    <source>
        <dbReference type="SAM" id="Phobius"/>
    </source>
</evidence>
<dbReference type="InterPro" id="IPR001757">
    <property type="entry name" value="P_typ_ATPase"/>
</dbReference>
<dbReference type="SUPFAM" id="SSF81665">
    <property type="entry name" value="Calcium ATPase, transmembrane domain M"/>
    <property type="match status" value="1"/>
</dbReference>
<dbReference type="InterPro" id="IPR036412">
    <property type="entry name" value="HAD-like_sf"/>
</dbReference>
<dbReference type="PRINTS" id="PR00119">
    <property type="entry name" value="CATATPASE"/>
</dbReference>
<dbReference type="FunFam" id="3.40.1110.10:FF:000037">
    <property type="entry name" value="Calcium-transporting ATPase"/>
    <property type="match status" value="1"/>
</dbReference>
<dbReference type="SUPFAM" id="SSF81660">
    <property type="entry name" value="Metal cation-transporting ATPase, ATP-binding domain N"/>
    <property type="match status" value="1"/>
</dbReference>
<evidence type="ECO:0000256" key="7">
    <source>
        <dbReference type="ARBA" id="ARBA00022989"/>
    </source>
</evidence>
<feature type="domain" description="Cation-transporting P-type ATPase C-terminal" evidence="10">
    <location>
        <begin position="742"/>
        <end position="940"/>
    </location>
</feature>
<dbReference type="SFLD" id="SFLDG00002">
    <property type="entry name" value="C1.7:_P-type_atpase_like"/>
    <property type="match status" value="1"/>
</dbReference>
<dbReference type="FunFam" id="1.20.1110.10:FF:000027">
    <property type="entry name" value="Calcium-transporting ATPase, putative"/>
    <property type="match status" value="1"/>
</dbReference>
<dbReference type="Pfam" id="PF13246">
    <property type="entry name" value="Cation_ATPase"/>
    <property type="match status" value="1"/>
</dbReference>
<dbReference type="AlphaFoldDB" id="A0A484NAL8"/>
<evidence type="ECO:0000256" key="6">
    <source>
        <dbReference type="ARBA" id="ARBA00022967"/>
    </source>
</evidence>
<dbReference type="SUPFAM" id="SSF56784">
    <property type="entry name" value="HAD-like"/>
    <property type="match status" value="1"/>
</dbReference>
<dbReference type="InterPro" id="IPR006068">
    <property type="entry name" value="ATPase_P-typ_cation-transptr_C"/>
</dbReference>
<evidence type="ECO:0000313" key="12">
    <source>
        <dbReference type="Proteomes" id="UP000595140"/>
    </source>
</evidence>
<evidence type="ECO:0000256" key="8">
    <source>
        <dbReference type="ARBA" id="ARBA00023136"/>
    </source>
</evidence>
<feature type="transmembrane region" description="Helical" evidence="9">
    <location>
        <begin position="228"/>
        <end position="251"/>
    </location>
</feature>
<dbReference type="InterPro" id="IPR023214">
    <property type="entry name" value="HAD_sf"/>
</dbReference>
<dbReference type="InterPro" id="IPR044492">
    <property type="entry name" value="P_typ_ATPase_HD_dom"/>
</dbReference>
<evidence type="ECO:0000256" key="2">
    <source>
        <dbReference type="ARBA" id="ARBA00022692"/>
    </source>
</evidence>
<dbReference type="GO" id="GO:0046873">
    <property type="term" value="F:metal ion transmembrane transporter activity"/>
    <property type="evidence" value="ECO:0007669"/>
    <property type="project" value="UniProtKB-ARBA"/>
</dbReference>
<evidence type="ECO:0000259" key="10">
    <source>
        <dbReference type="Pfam" id="PF00689"/>
    </source>
</evidence>
<dbReference type="NCBIfam" id="TIGR01494">
    <property type="entry name" value="ATPase_P-type"/>
    <property type="match status" value="2"/>
</dbReference>
<protein>
    <recommendedName>
        <fullName evidence="10">Cation-transporting P-type ATPase C-terminal domain-containing protein</fullName>
    </recommendedName>
</protein>
<gene>
    <name evidence="11" type="ORF">CCAM_LOCUS40221</name>
</gene>
<keyword evidence="6" id="KW-1278">Translocase</keyword>
<dbReference type="GO" id="GO:0016020">
    <property type="term" value="C:membrane"/>
    <property type="evidence" value="ECO:0007669"/>
    <property type="project" value="UniProtKB-SubCell"/>
</dbReference>
<reference evidence="11 12" key="1">
    <citation type="submission" date="2018-04" db="EMBL/GenBank/DDBJ databases">
        <authorList>
            <person name="Vogel A."/>
        </authorList>
    </citation>
    <scope>NUCLEOTIDE SEQUENCE [LARGE SCALE GENOMIC DNA]</scope>
</reference>
<feature type="transmembrane region" description="Helical" evidence="9">
    <location>
        <begin position="716"/>
        <end position="737"/>
    </location>
</feature>
<dbReference type="InterPro" id="IPR023299">
    <property type="entry name" value="ATPase_P-typ_cyto_dom_N"/>
</dbReference>
<dbReference type="PANTHER" id="PTHR42861">
    <property type="entry name" value="CALCIUM-TRANSPORTING ATPASE"/>
    <property type="match status" value="1"/>
</dbReference>
<keyword evidence="12" id="KW-1185">Reference proteome</keyword>
<feature type="transmembrane region" description="Helical" evidence="9">
    <location>
        <begin position="923"/>
        <end position="941"/>
    </location>
</feature>
<dbReference type="Gene3D" id="1.20.1110.10">
    <property type="entry name" value="Calcium-transporting ATPase, transmembrane domain"/>
    <property type="match status" value="2"/>
</dbReference>
<evidence type="ECO:0000256" key="3">
    <source>
        <dbReference type="ARBA" id="ARBA00022741"/>
    </source>
</evidence>
<dbReference type="GO" id="GO:0005524">
    <property type="term" value="F:ATP binding"/>
    <property type="evidence" value="ECO:0007669"/>
    <property type="project" value="UniProtKB-KW"/>
</dbReference>
<comment type="subcellular location">
    <subcellularLocation>
        <location evidence="1">Membrane</location>
        <topology evidence="1">Multi-pass membrane protein</topology>
    </subcellularLocation>
</comment>
<evidence type="ECO:0000313" key="11">
    <source>
        <dbReference type="EMBL" id="VFQ98445.1"/>
    </source>
</evidence>
<dbReference type="FunFam" id="1.20.1110.10:FF:000065">
    <property type="entry name" value="Sarcoplasmic/endoplasmic reticulum calcium ATPase 1"/>
    <property type="match status" value="1"/>
</dbReference>
<evidence type="ECO:0000256" key="5">
    <source>
        <dbReference type="ARBA" id="ARBA00022842"/>
    </source>
</evidence>
<name>A0A484NAL8_9ASTE</name>
<dbReference type="Gene3D" id="2.70.150.10">
    <property type="entry name" value="Calcium-transporting ATPase, cytoplasmic transduction domain A"/>
    <property type="match status" value="1"/>
</dbReference>
<dbReference type="InterPro" id="IPR023298">
    <property type="entry name" value="ATPase_P-typ_TM_dom_sf"/>
</dbReference>
<dbReference type="Pfam" id="PF00689">
    <property type="entry name" value="Cation_ATPase_C"/>
    <property type="match status" value="1"/>
</dbReference>
<keyword evidence="8 9" id="KW-0472">Membrane</keyword>
<dbReference type="Proteomes" id="UP000595140">
    <property type="component" value="Unassembled WGS sequence"/>
</dbReference>
<feature type="transmembrane region" description="Helical" evidence="9">
    <location>
        <begin position="787"/>
        <end position="813"/>
    </location>
</feature>
<dbReference type="InterPro" id="IPR018303">
    <property type="entry name" value="ATPase_P-typ_P_site"/>
</dbReference>
<dbReference type="GO" id="GO:0070588">
    <property type="term" value="P:calcium ion transmembrane transport"/>
    <property type="evidence" value="ECO:0007669"/>
    <property type="project" value="UniProtKB-ARBA"/>
</dbReference>
<organism evidence="11 12">
    <name type="scientific">Cuscuta campestris</name>
    <dbReference type="NCBI Taxonomy" id="132261"/>
    <lineage>
        <taxon>Eukaryota</taxon>
        <taxon>Viridiplantae</taxon>
        <taxon>Streptophyta</taxon>
        <taxon>Embryophyta</taxon>
        <taxon>Tracheophyta</taxon>
        <taxon>Spermatophyta</taxon>
        <taxon>Magnoliopsida</taxon>
        <taxon>eudicotyledons</taxon>
        <taxon>Gunneridae</taxon>
        <taxon>Pentapetalae</taxon>
        <taxon>asterids</taxon>
        <taxon>lamiids</taxon>
        <taxon>Solanales</taxon>
        <taxon>Convolvulaceae</taxon>
        <taxon>Cuscuteae</taxon>
        <taxon>Cuscuta</taxon>
        <taxon>Cuscuta subgen. Grammica</taxon>
        <taxon>Cuscuta sect. Cleistogrammica</taxon>
    </lineage>
</organism>
<dbReference type="SFLD" id="SFLDS00003">
    <property type="entry name" value="Haloacid_Dehalogenase"/>
    <property type="match status" value="1"/>
</dbReference>
<keyword evidence="7 9" id="KW-1133">Transmembrane helix</keyword>
<evidence type="ECO:0000256" key="4">
    <source>
        <dbReference type="ARBA" id="ARBA00022840"/>
    </source>
</evidence>
<accession>A0A484NAL8</accession>
<dbReference type="Gene3D" id="3.40.50.1000">
    <property type="entry name" value="HAD superfamily/HAD-like"/>
    <property type="match status" value="2"/>
</dbReference>
<dbReference type="OrthoDB" id="1263984at2759"/>
<keyword evidence="5" id="KW-0460">Magnesium</keyword>
<dbReference type="PROSITE" id="PS00154">
    <property type="entry name" value="ATPASE_E1_E2"/>
    <property type="match status" value="1"/>
</dbReference>
<dbReference type="EMBL" id="OOIL02006592">
    <property type="protein sequence ID" value="VFQ98445.1"/>
    <property type="molecule type" value="Genomic_DNA"/>
</dbReference>
<sequence length="968" mass="107633">MEAKLEVTREKNAAFEHLYKDIEERGGDKRLFRLAKMRERKVRDLEHVRCMKDINGRVVFDAREVSNWWGEYFYGILNSSGELRLGLFNVIFKTTKMPDEWRESVMVSLYKGKCDIQCCDNYRGNVVYEVQTLDNILFVWKGTVVVAGRARAVVIGVGSNTAMGSIRDSMLNTEEEVTPLKKKLDEFGTFLAKVIAGICVLVWAVNIGHFSDPAHGGFLRGAIHYFKIAVALAVAAIPEGLPAVVTTCLALGTKRMARLNAIVRSLPSVETLGCTTVICSDKTGTLTTNMMSVSKICVLHSVNRGPDTVEYSVSGTTYAPEGFVFDSTGVQLDIPAQSPCLLHIAMCSALCNESVLRYNPDKKDYEKIGESTEVALRVLAEKIGLPGFDSMPSALNMLSKHERASYCNRYWESQFKKVSSLDFSRDRKMMSVLCSRKQMDIIFSKGAPESILSRCTTILCNDDGSTILLSANIKAQLETMFNSFAGKETLRCLALALKRIPMGQQSLSVDDEKDLTFVGLVGMLDPPREEVRNAILSCITAGIRVIVVTGDNKMTAESLCRKIGALDHFGIFDGLSYTASQFEELPASQKIVALQRMTLLSRVEPSHKRMLVEALQNQSEVVAMTGDGVNDAPALKKANIGIAMGSGTAVAKYGISCIIYALLMLWSTGHVQSSYTLCYLLNIQSASDMILGDDNFASIVAAVAEGRAIYNNTKQFIRYMISSNIGEVVCIFVAAMLGIPDTLAPVQLLWVNLVTDGLPATAIGFNKQDSDVMKIKPRKVNEAVVSGWLFFRYLVIGAYVGLATIAGFIWWFIYYDNGPKLPYGELMNFDSCSRRETSYSCSIFSDRHPSTISMTVLVVVEMFNALNNLSENQSLLVIPPWSNMWLVASIVLTMLLHVLILYVQPLSVLFSVTPLGWAEWTTVFYLSFPVIIIDEMLKFLSRNSGMRFMLRFRRRPDLLPKRREIRDK</sequence>
<dbReference type="SFLD" id="SFLDF00027">
    <property type="entry name" value="p-type_atpase"/>
    <property type="match status" value="1"/>
</dbReference>
<keyword evidence="4" id="KW-0067">ATP-binding</keyword>